<protein>
    <recommendedName>
        <fullName evidence="2">DUF6533 domain-containing protein</fullName>
    </recommendedName>
</protein>
<gene>
    <name evidence="3" type="ORF">PLEOSDRAFT_153895</name>
</gene>
<accession>A0A067NXE4</accession>
<reference evidence="4" key="1">
    <citation type="journal article" date="2014" name="Proc. Natl. Acad. Sci. U.S.A.">
        <title>Extensive sampling of basidiomycete genomes demonstrates inadequacy of the white-rot/brown-rot paradigm for wood decay fungi.</title>
        <authorList>
            <person name="Riley R."/>
            <person name="Salamov A.A."/>
            <person name="Brown D.W."/>
            <person name="Nagy L.G."/>
            <person name="Floudas D."/>
            <person name="Held B.W."/>
            <person name="Levasseur A."/>
            <person name="Lombard V."/>
            <person name="Morin E."/>
            <person name="Otillar R."/>
            <person name="Lindquist E.A."/>
            <person name="Sun H."/>
            <person name="LaButti K.M."/>
            <person name="Schmutz J."/>
            <person name="Jabbour D."/>
            <person name="Luo H."/>
            <person name="Baker S.E."/>
            <person name="Pisabarro A.G."/>
            <person name="Walton J.D."/>
            <person name="Blanchette R.A."/>
            <person name="Henrissat B."/>
            <person name="Martin F."/>
            <person name="Cullen D."/>
            <person name="Hibbett D.S."/>
            <person name="Grigoriev I.V."/>
        </authorList>
    </citation>
    <scope>NUCLEOTIDE SEQUENCE [LARGE SCALE GENOMIC DNA]</scope>
    <source>
        <strain evidence="4">PC15</strain>
    </source>
</reference>
<organism evidence="3 4">
    <name type="scientific">Pleurotus ostreatus (strain PC15)</name>
    <name type="common">Oyster mushroom</name>
    <dbReference type="NCBI Taxonomy" id="1137138"/>
    <lineage>
        <taxon>Eukaryota</taxon>
        <taxon>Fungi</taxon>
        <taxon>Dikarya</taxon>
        <taxon>Basidiomycota</taxon>
        <taxon>Agaricomycotina</taxon>
        <taxon>Agaricomycetes</taxon>
        <taxon>Agaricomycetidae</taxon>
        <taxon>Agaricales</taxon>
        <taxon>Pleurotineae</taxon>
        <taxon>Pleurotaceae</taxon>
        <taxon>Pleurotus</taxon>
    </lineage>
</organism>
<keyword evidence="1" id="KW-1133">Transmembrane helix</keyword>
<dbReference type="AlphaFoldDB" id="A0A067NXE4"/>
<feature type="transmembrane region" description="Helical" evidence="1">
    <location>
        <begin position="122"/>
        <end position="145"/>
    </location>
</feature>
<name>A0A067NXE4_PLEO1</name>
<dbReference type="Proteomes" id="UP000027073">
    <property type="component" value="Unassembled WGS sequence"/>
</dbReference>
<keyword evidence="1" id="KW-0812">Transmembrane</keyword>
<feature type="domain" description="DUF6533" evidence="2">
    <location>
        <begin position="18"/>
        <end position="64"/>
    </location>
</feature>
<feature type="transmembrane region" description="Helical" evidence="1">
    <location>
        <begin position="91"/>
        <end position="110"/>
    </location>
</feature>
<feature type="transmembrane region" description="Helical" evidence="1">
    <location>
        <begin position="49"/>
        <end position="71"/>
    </location>
</feature>
<dbReference type="InParanoid" id="A0A067NXE4"/>
<dbReference type="EMBL" id="KL198005">
    <property type="protein sequence ID" value="KDQ31675.1"/>
    <property type="molecule type" value="Genomic_DNA"/>
</dbReference>
<keyword evidence="1" id="KW-0472">Membrane</keyword>
<dbReference type="Pfam" id="PF20151">
    <property type="entry name" value="DUF6533"/>
    <property type="match status" value="1"/>
</dbReference>
<feature type="transmembrane region" description="Helical" evidence="1">
    <location>
        <begin position="215"/>
        <end position="235"/>
    </location>
</feature>
<dbReference type="OrthoDB" id="3350812at2759"/>
<evidence type="ECO:0000313" key="4">
    <source>
        <dbReference type="Proteomes" id="UP000027073"/>
    </source>
</evidence>
<feature type="transmembrane region" description="Helical" evidence="1">
    <location>
        <begin position="15"/>
        <end position="37"/>
    </location>
</feature>
<dbReference type="HOGENOM" id="CLU_035509_11_3_1"/>
<evidence type="ECO:0000313" key="3">
    <source>
        <dbReference type="EMBL" id="KDQ31675.1"/>
    </source>
</evidence>
<evidence type="ECO:0000259" key="2">
    <source>
        <dbReference type="Pfam" id="PF20151"/>
    </source>
</evidence>
<proteinExistence type="predicted"/>
<evidence type="ECO:0000256" key="1">
    <source>
        <dbReference type="SAM" id="Phobius"/>
    </source>
</evidence>
<sequence length="298" mass="34302">MQAPDVSTSVEHFRLVLYLDFASATIVVYDYLLTVGLEIHHLWPKQGWNLIRMMFFVNRYLPFIDITWALWAEFVPSMTAQDCALIDRFAGWSFCFSIALSEVILTMRTWSLWKTSRWSGTALVVFYLSCWTPIVVIFGTFLMKANIRSFQLQPYGGCMIIPENINLYLCWILVQVYDTGIMILMVLAVTKPYTPMLLKSGRSSTLVRTLYRDGITYYFALFVLSVMNIATIVVLPGDLVNLFTVLQRAIHSTLTSRVILHLREQAEHNKLFDPLAVKYHAPISSAKPRKCLRPTFGW</sequence>
<dbReference type="InterPro" id="IPR045340">
    <property type="entry name" value="DUF6533"/>
</dbReference>
<dbReference type="VEuPathDB" id="FungiDB:PLEOSDRAFT_153895"/>
<feature type="transmembrane region" description="Helical" evidence="1">
    <location>
        <begin position="165"/>
        <end position="194"/>
    </location>
</feature>